<name>A0A9W8JBH4_9AGAR</name>
<comment type="caution">
    <text evidence="1">The sequence shown here is derived from an EMBL/GenBank/DDBJ whole genome shotgun (WGS) entry which is preliminary data.</text>
</comment>
<dbReference type="EMBL" id="JANBPK010000852">
    <property type="protein sequence ID" value="KAJ2929983.1"/>
    <property type="molecule type" value="Genomic_DNA"/>
</dbReference>
<dbReference type="OrthoDB" id="2322499at2759"/>
<dbReference type="Proteomes" id="UP001140091">
    <property type="component" value="Unassembled WGS sequence"/>
</dbReference>
<protein>
    <submittedName>
        <fullName evidence="1">Uncharacterized protein</fullName>
    </submittedName>
</protein>
<gene>
    <name evidence="1" type="ORF">H1R20_g7119</name>
</gene>
<feature type="non-terminal residue" evidence="1">
    <location>
        <position position="1"/>
    </location>
</feature>
<keyword evidence="2" id="KW-1185">Reference proteome</keyword>
<organism evidence="1 2">
    <name type="scientific">Candolleomyces eurysporus</name>
    <dbReference type="NCBI Taxonomy" id="2828524"/>
    <lineage>
        <taxon>Eukaryota</taxon>
        <taxon>Fungi</taxon>
        <taxon>Dikarya</taxon>
        <taxon>Basidiomycota</taxon>
        <taxon>Agaricomycotina</taxon>
        <taxon>Agaricomycetes</taxon>
        <taxon>Agaricomycetidae</taxon>
        <taxon>Agaricales</taxon>
        <taxon>Agaricineae</taxon>
        <taxon>Psathyrellaceae</taxon>
        <taxon>Candolleomyces</taxon>
    </lineage>
</organism>
<evidence type="ECO:0000313" key="1">
    <source>
        <dbReference type="EMBL" id="KAJ2929983.1"/>
    </source>
</evidence>
<reference evidence="1" key="1">
    <citation type="submission" date="2022-06" db="EMBL/GenBank/DDBJ databases">
        <title>Genome Sequence of Candolleomyces eurysporus.</title>
        <authorList>
            <person name="Buettner E."/>
        </authorList>
    </citation>
    <scope>NUCLEOTIDE SEQUENCE</scope>
    <source>
        <strain evidence="1">VTCC 930004</strain>
    </source>
</reference>
<evidence type="ECO:0000313" key="2">
    <source>
        <dbReference type="Proteomes" id="UP001140091"/>
    </source>
</evidence>
<dbReference type="AlphaFoldDB" id="A0A9W8JBH4"/>
<proteinExistence type="predicted"/>
<accession>A0A9W8JBH4</accession>
<sequence>MFGSFILSYARAASTNTELRNIQTILQGYRAYRKDRHGTFYLKSEYERHRKALSRKSEASRYDYVAEEKKKLSPRFDRLYEFRSWESQQSRLKRDDIETRRGNRSDAIKEKLKELGWLARTCLTSWGGSLLVPHAKGVKPLTEREWEKIKPEITGVLDKRRTENKVNKRRAILQDRTNLLSLVYKYYISNNRSVASVFPSYHEVAKTEPFRTLIYDTPSDKKLTQADFLAHLDELPKIFKSWLETTTNFLLGLISQESETCKSVGKAKKTAAKGKGKGKGKEKETAPVDATIFDLATTLFECNLCKSILPYHQALRHGCFAFRILTPENPTLDESADPNTVWNGTGIAEYHQVASDCASEIITILGKNPKTATGEELDEARQRLECVRCLGHTPAGRPKRLIMDWRNAVVHEVLSHTSEEAQAEQKHSGSTKQWEIVEGKRLTATYKREVVYDAPGKETWRSLLCVQCGLWELDEKNREVKRVNQWGWTERAIPPGESTCASNHDMSMGTYRADHPGFRSVPYTVTL</sequence>